<dbReference type="SUPFAM" id="SSF50249">
    <property type="entry name" value="Nucleic acid-binding proteins"/>
    <property type="match status" value="1"/>
</dbReference>
<reference evidence="3" key="1">
    <citation type="submission" date="2022-01" db="EMBL/GenBank/DDBJ databases">
        <title>Novel bile acid biosynthetic pathways are enriched in the microbiome of centenarians.</title>
        <authorList>
            <person name="Sato Y."/>
            <person name="Atarashi K."/>
            <person name="Plichta R.D."/>
            <person name="Arai Y."/>
            <person name="Sasajima S."/>
            <person name="Kearney M.S."/>
            <person name="Suda W."/>
            <person name="Takeshita K."/>
            <person name="Sasaki T."/>
            <person name="Okamoto S."/>
            <person name="Skelly N.A."/>
            <person name="Okamura Y."/>
            <person name="Vlamakis H."/>
            <person name="Li Y."/>
            <person name="Tanoue T."/>
            <person name="Takei H."/>
            <person name="Nittono H."/>
            <person name="Narushima S."/>
            <person name="Irie J."/>
            <person name="Itoh H."/>
            <person name="Moriya K."/>
            <person name="Sugiura Y."/>
            <person name="Suematsu M."/>
            <person name="Moritoki N."/>
            <person name="Shibata S."/>
            <person name="Littman R.D."/>
            <person name="Fischbach A.M."/>
            <person name="Uwamino Y."/>
            <person name="Inoue T."/>
            <person name="Honda A."/>
            <person name="Hattori M."/>
            <person name="Murai T."/>
            <person name="Xavier J.R."/>
            <person name="Hirose N."/>
            <person name="Honda K."/>
        </authorList>
    </citation>
    <scope>NUCLEOTIDE SEQUENCE</scope>
    <source>
        <strain evidence="3">CE91-St16</strain>
    </source>
</reference>
<feature type="region of interest" description="Disordered" evidence="1">
    <location>
        <begin position="1"/>
        <end position="38"/>
    </location>
</feature>
<accession>A0AA37KUK7</accession>
<dbReference type="InterPro" id="IPR011129">
    <property type="entry name" value="CSD"/>
</dbReference>
<dbReference type="AlphaFoldDB" id="A0AA37KUK7"/>
<dbReference type="PRINTS" id="PR00050">
    <property type="entry name" value="COLDSHOCK"/>
</dbReference>
<dbReference type="GO" id="GO:0005829">
    <property type="term" value="C:cytosol"/>
    <property type="evidence" value="ECO:0007669"/>
    <property type="project" value="UniProtKB-ARBA"/>
</dbReference>
<feature type="compositionally biased region" description="Basic and acidic residues" evidence="1">
    <location>
        <begin position="1"/>
        <end position="30"/>
    </location>
</feature>
<name>A0AA37KUK7_9BACT</name>
<organism evidence="3 4">
    <name type="scientific">Alistipes finegoldii</name>
    <dbReference type="NCBI Taxonomy" id="214856"/>
    <lineage>
        <taxon>Bacteria</taxon>
        <taxon>Pseudomonadati</taxon>
        <taxon>Bacteroidota</taxon>
        <taxon>Bacteroidia</taxon>
        <taxon>Bacteroidales</taxon>
        <taxon>Rikenellaceae</taxon>
        <taxon>Alistipes</taxon>
    </lineage>
</organism>
<gene>
    <name evidence="3" type="ORF">CE91St16_34010</name>
</gene>
<dbReference type="Proteomes" id="UP001055105">
    <property type="component" value="Unassembled WGS sequence"/>
</dbReference>
<dbReference type="CDD" id="cd04458">
    <property type="entry name" value="CSP_CDS"/>
    <property type="match status" value="1"/>
</dbReference>
<dbReference type="Gene3D" id="2.40.50.140">
    <property type="entry name" value="Nucleic acid-binding proteins"/>
    <property type="match status" value="1"/>
</dbReference>
<proteinExistence type="predicted"/>
<evidence type="ECO:0000313" key="4">
    <source>
        <dbReference type="Proteomes" id="UP001055105"/>
    </source>
</evidence>
<sequence>MAISFSKRELEKKKQGKKLEKQQRKEERKANRGGSSLDDMIAYVDANGMITDTPPDMSSKPKVDAETIAVSVPKKEEQEPVALRGRVEHFNTDKGYGFIKDLDSTEKYFFHISNAPADIAEGALVTFETERGQRGLNAVNIAYAK</sequence>
<comment type="caution">
    <text evidence="3">The sequence shown here is derived from an EMBL/GenBank/DDBJ whole genome shotgun (WGS) entry which is preliminary data.</text>
</comment>
<dbReference type="RefSeq" id="WP_195289522.1">
    <property type="nucleotide sequence ID" value="NZ_AP025581.1"/>
</dbReference>
<dbReference type="InterPro" id="IPR012340">
    <property type="entry name" value="NA-bd_OB-fold"/>
</dbReference>
<dbReference type="PROSITE" id="PS51857">
    <property type="entry name" value="CSD_2"/>
    <property type="match status" value="1"/>
</dbReference>
<evidence type="ECO:0000313" key="3">
    <source>
        <dbReference type="EMBL" id="GKI20493.1"/>
    </source>
</evidence>
<dbReference type="SMART" id="SM00357">
    <property type="entry name" value="CSP"/>
    <property type="match status" value="1"/>
</dbReference>
<dbReference type="Pfam" id="PF00313">
    <property type="entry name" value="CSD"/>
    <property type="match status" value="1"/>
</dbReference>
<protein>
    <submittedName>
        <fullName evidence="3">Cold-shock protein</fullName>
    </submittedName>
</protein>
<dbReference type="InterPro" id="IPR002059">
    <property type="entry name" value="CSP_DNA-bd"/>
</dbReference>
<dbReference type="EMBL" id="BQOL01000003">
    <property type="protein sequence ID" value="GKI20493.1"/>
    <property type="molecule type" value="Genomic_DNA"/>
</dbReference>
<evidence type="ECO:0000256" key="1">
    <source>
        <dbReference type="SAM" id="MobiDB-lite"/>
    </source>
</evidence>
<evidence type="ECO:0000259" key="2">
    <source>
        <dbReference type="PROSITE" id="PS51857"/>
    </source>
</evidence>
<feature type="domain" description="CSD" evidence="2">
    <location>
        <begin position="82"/>
        <end position="143"/>
    </location>
</feature>
<dbReference type="GO" id="GO:0003676">
    <property type="term" value="F:nucleic acid binding"/>
    <property type="evidence" value="ECO:0007669"/>
    <property type="project" value="InterPro"/>
</dbReference>